<protein>
    <recommendedName>
        <fullName evidence="7">VTT domain-containing protein</fullName>
    </recommendedName>
</protein>
<feature type="transmembrane region" description="Helical" evidence="6">
    <location>
        <begin position="53"/>
        <end position="77"/>
    </location>
</feature>
<dbReference type="PANTHER" id="PTHR12677">
    <property type="entry name" value="GOLGI APPARATUS MEMBRANE PROTEIN TVP38-RELATED"/>
    <property type="match status" value="1"/>
</dbReference>
<evidence type="ECO:0000256" key="5">
    <source>
        <dbReference type="ARBA" id="ARBA00023136"/>
    </source>
</evidence>
<gene>
    <name evidence="8" type="ORF">LCGC14_0754060</name>
</gene>
<feature type="transmembrane region" description="Helical" evidence="6">
    <location>
        <begin position="89"/>
        <end position="113"/>
    </location>
</feature>
<dbReference type="Pfam" id="PF09335">
    <property type="entry name" value="VTT_dom"/>
    <property type="match status" value="1"/>
</dbReference>
<dbReference type="AlphaFoldDB" id="A0A0F9TA63"/>
<organism evidence="8">
    <name type="scientific">marine sediment metagenome</name>
    <dbReference type="NCBI Taxonomy" id="412755"/>
    <lineage>
        <taxon>unclassified sequences</taxon>
        <taxon>metagenomes</taxon>
        <taxon>ecological metagenomes</taxon>
    </lineage>
</organism>
<evidence type="ECO:0000256" key="6">
    <source>
        <dbReference type="SAM" id="Phobius"/>
    </source>
</evidence>
<reference evidence="8" key="1">
    <citation type="journal article" date="2015" name="Nature">
        <title>Complex archaea that bridge the gap between prokaryotes and eukaryotes.</title>
        <authorList>
            <person name="Spang A."/>
            <person name="Saw J.H."/>
            <person name="Jorgensen S.L."/>
            <person name="Zaremba-Niedzwiedzka K."/>
            <person name="Martijn J."/>
            <person name="Lind A.E."/>
            <person name="van Eijk R."/>
            <person name="Schleper C."/>
            <person name="Guy L."/>
            <person name="Ettema T.J."/>
        </authorList>
    </citation>
    <scope>NUCLEOTIDE SEQUENCE</scope>
</reference>
<evidence type="ECO:0000256" key="2">
    <source>
        <dbReference type="ARBA" id="ARBA00022475"/>
    </source>
</evidence>
<evidence type="ECO:0000256" key="3">
    <source>
        <dbReference type="ARBA" id="ARBA00022692"/>
    </source>
</evidence>
<evidence type="ECO:0000256" key="4">
    <source>
        <dbReference type="ARBA" id="ARBA00022989"/>
    </source>
</evidence>
<dbReference type="GO" id="GO:0005886">
    <property type="term" value="C:plasma membrane"/>
    <property type="evidence" value="ECO:0007669"/>
    <property type="project" value="UniProtKB-SubCell"/>
</dbReference>
<feature type="transmembrane region" description="Helical" evidence="6">
    <location>
        <begin position="160"/>
        <end position="181"/>
    </location>
</feature>
<comment type="subcellular location">
    <subcellularLocation>
        <location evidence="1">Cell membrane</location>
        <topology evidence="1">Multi-pass membrane protein</topology>
    </subcellularLocation>
</comment>
<name>A0A0F9TA63_9ZZZZ</name>
<keyword evidence="2" id="KW-1003">Cell membrane</keyword>
<feature type="domain" description="VTT" evidence="7">
    <location>
        <begin position="77"/>
        <end position="192"/>
    </location>
</feature>
<comment type="caution">
    <text evidence="8">The sequence shown here is derived from an EMBL/GenBank/DDBJ whole genome shotgun (WGS) entry which is preliminary data.</text>
</comment>
<dbReference type="EMBL" id="LAZR01001834">
    <property type="protein sequence ID" value="KKN38383.1"/>
    <property type="molecule type" value="Genomic_DNA"/>
</dbReference>
<dbReference type="InterPro" id="IPR015414">
    <property type="entry name" value="TMEM64"/>
</dbReference>
<keyword evidence="5 6" id="KW-0472">Membrane</keyword>
<keyword evidence="4 6" id="KW-1133">Transmembrane helix</keyword>
<dbReference type="InterPro" id="IPR032816">
    <property type="entry name" value="VTT_dom"/>
</dbReference>
<evidence type="ECO:0000256" key="1">
    <source>
        <dbReference type="ARBA" id="ARBA00004651"/>
    </source>
</evidence>
<keyword evidence="3 6" id="KW-0812">Transmembrane</keyword>
<feature type="transmembrane region" description="Helical" evidence="6">
    <location>
        <begin position="20"/>
        <end position="41"/>
    </location>
</feature>
<accession>A0A0F9TA63</accession>
<evidence type="ECO:0000313" key="8">
    <source>
        <dbReference type="EMBL" id="KKN38383.1"/>
    </source>
</evidence>
<proteinExistence type="predicted"/>
<dbReference type="PANTHER" id="PTHR12677:SF59">
    <property type="entry name" value="GOLGI APPARATUS MEMBRANE PROTEIN TVP38-RELATED"/>
    <property type="match status" value="1"/>
</dbReference>
<feature type="transmembrane region" description="Helical" evidence="6">
    <location>
        <begin position="206"/>
        <end position="225"/>
    </location>
</feature>
<sequence>MANSDNKEHISSSPPSRKKSIWRPIALGFIIITFMVLAKVFNLGGRLGEIREWILSLGALGPLVYILIYIGAVVLAIPGSVITIMGGVMFGSILGVATVSVGSTIGASLAFLVSRHIAREAIAQKLSGNKKFHHLDRLAKEHGAIIVAITRLVPLFPFNLLNYGFGLTLVPFWTYVFWSWLCMLPGTVLYVVGADAVASAISEGKVPWTLIGILAITAVLITILVRQARKKLKAEEGQKEND</sequence>
<evidence type="ECO:0000259" key="7">
    <source>
        <dbReference type="Pfam" id="PF09335"/>
    </source>
</evidence>